<feature type="compositionally biased region" description="Acidic residues" evidence="11">
    <location>
        <begin position="315"/>
        <end position="326"/>
    </location>
</feature>
<reference evidence="14" key="1">
    <citation type="journal article" date="2020" name="bioRxiv">
        <title>Comparative genomics of Chlamydomonas.</title>
        <authorList>
            <person name="Craig R.J."/>
            <person name="Hasan A.R."/>
            <person name="Ness R.W."/>
            <person name="Keightley P.D."/>
        </authorList>
    </citation>
    <scope>NUCLEOTIDE SEQUENCE</scope>
    <source>
        <strain evidence="14">SAG 7.73</strain>
    </source>
</reference>
<dbReference type="InterPro" id="IPR051653">
    <property type="entry name" value="E3_ligase_sorting_rcpt"/>
</dbReference>
<dbReference type="AlphaFoldDB" id="A0A835W1X1"/>
<evidence type="ECO:0000259" key="13">
    <source>
        <dbReference type="PROSITE" id="PS50089"/>
    </source>
</evidence>
<dbReference type="InterPro" id="IPR003137">
    <property type="entry name" value="PA_domain"/>
</dbReference>
<accession>A0A835W1X1</accession>
<dbReference type="InterPro" id="IPR046450">
    <property type="entry name" value="PA_dom_sf"/>
</dbReference>
<keyword evidence="7" id="KW-0862">Zinc</keyword>
<comment type="catalytic activity">
    <reaction evidence="1">
        <text>S-ubiquitinyl-[E2 ubiquitin-conjugating enzyme]-L-cysteine + [acceptor protein]-L-lysine = [E2 ubiquitin-conjugating enzyme]-L-cysteine + N(6)-ubiquitinyl-[acceptor protein]-L-lysine.</text>
        <dbReference type="EC" id="2.3.2.27"/>
    </reaction>
</comment>
<feature type="transmembrane region" description="Helical" evidence="12">
    <location>
        <begin position="139"/>
        <end position="165"/>
    </location>
</feature>
<dbReference type="Pfam" id="PF02225">
    <property type="entry name" value="PA"/>
    <property type="match status" value="1"/>
</dbReference>
<evidence type="ECO:0000256" key="1">
    <source>
        <dbReference type="ARBA" id="ARBA00000900"/>
    </source>
</evidence>
<protein>
    <recommendedName>
        <fullName evidence="3">RING-type E3 ubiquitin transferase</fullName>
        <ecNumber evidence="3">2.3.2.27</ecNumber>
    </recommendedName>
</protein>
<dbReference type="FunFam" id="3.30.40.10:FF:000388">
    <property type="entry name" value="Putative RING zinc finger domain superfamily protein"/>
    <property type="match status" value="1"/>
</dbReference>
<evidence type="ECO:0000256" key="3">
    <source>
        <dbReference type="ARBA" id="ARBA00012483"/>
    </source>
</evidence>
<dbReference type="SUPFAM" id="SSF52025">
    <property type="entry name" value="PA domain"/>
    <property type="match status" value="1"/>
</dbReference>
<evidence type="ECO:0000313" key="14">
    <source>
        <dbReference type="EMBL" id="KAG2434233.1"/>
    </source>
</evidence>
<evidence type="ECO:0000256" key="4">
    <source>
        <dbReference type="ARBA" id="ARBA00022692"/>
    </source>
</evidence>
<feature type="compositionally biased region" description="Low complexity" evidence="11">
    <location>
        <begin position="186"/>
        <end position="196"/>
    </location>
</feature>
<dbReference type="Pfam" id="PF13639">
    <property type="entry name" value="zf-RING_2"/>
    <property type="match status" value="1"/>
</dbReference>
<dbReference type="Gene3D" id="3.30.40.10">
    <property type="entry name" value="Zinc/RING finger domain, C3HC4 (zinc finger)"/>
    <property type="match status" value="1"/>
</dbReference>
<evidence type="ECO:0000256" key="2">
    <source>
        <dbReference type="ARBA" id="ARBA00004167"/>
    </source>
</evidence>
<gene>
    <name evidence="14" type="ORF">HXX76_007958</name>
</gene>
<dbReference type="InterPro" id="IPR001841">
    <property type="entry name" value="Znf_RING"/>
</dbReference>
<dbReference type="OrthoDB" id="8062037at2759"/>
<evidence type="ECO:0000256" key="10">
    <source>
        <dbReference type="PROSITE-ProRule" id="PRU00175"/>
    </source>
</evidence>
<organism evidence="14 15">
    <name type="scientific">Chlamydomonas incerta</name>
    <dbReference type="NCBI Taxonomy" id="51695"/>
    <lineage>
        <taxon>Eukaryota</taxon>
        <taxon>Viridiplantae</taxon>
        <taxon>Chlorophyta</taxon>
        <taxon>core chlorophytes</taxon>
        <taxon>Chlorophyceae</taxon>
        <taxon>CS clade</taxon>
        <taxon>Chlamydomonadales</taxon>
        <taxon>Chlamydomonadaceae</taxon>
        <taxon>Chlamydomonas</taxon>
    </lineage>
</organism>
<sequence length="626" mass="64870">MTPSYALDPLPDIPADFGPDIPDEGIDGFLRSADPEDACTPLTFEDFDTPWIALIARQQQPHATNCTFDIKVMNAQAAGAIAAIVYDDVYESLIIMSKPKGHPDPLIPAVFVSQKAGIIMRKLMTLDVIRVRITPLSNVAWLSMLMSAFLGLLALGVVLATFYVMRSWSMWITGMHHRGMAVNGVPAAPGGQQPGTAPRPPQQQDHGLPPDALRMLPVIVYEPPASKARTSASASGEPSLAASRSASLRPGGCWGPGGALEEEDDEVQQEQAGQGRDGVRAALMGSGAEVQAARQGRDLEQGCGDGAGAYWAAEEVEEEEEEEAAEEDRASRSSSDSGHCGALAAAASGMRTPRPPGAHAGETKRTCAICLESYEEGEKIRVLPCAHRFHMTCVDQWLGNRRFCPVCKHDASLPLPQSQLPAGAAGGSGASGGGQRGAGAGGGQVLNGWMLLMQGFLELVRPPRFPVRILQQVEAVQAQRQAAAAPAAGGQGAQQQAQRGGRGGRQRRDRTELQEPLLPRGQQAEQQGDIEAPQPVAAAGPAQQAPPAGIAAAAGSGVPINIPTPSVGAAAQGGAGAVAGAAAPRAANRAGPAARVRAVLAGLLGQAAQAEPAAPGAQPPQYPSTL</sequence>
<evidence type="ECO:0000256" key="8">
    <source>
        <dbReference type="ARBA" id="ARBA00022989"/>
    </source>
</evidence>
<feature type="compositionally biased region" description="Low complexity" evidence="11">
    <location>
        <begin position="484"/>
        <end position="499"/>
    </location>
</feature>
<dbReference type="SMART" id="SM00184">
    <property type="entry name" value="RING"/>
    <property type="match status" value="1"/>
</dbReference>
<keyword evidence="8 12" id="KW-1133">Transmembrane helix</keyword>
<keyword evidence="4 12" id="KW-0812">Transmembrane</keyword>
<evidence type="ECO:0000256" key="11">
    <source>
        <dbReference type="SAM" id="MobiDB-lite"/>
    </source>
</evidence>
<feature type="compositionally biased region" description="Low complexity" evidence="11">
    <location>
        <begin position="239"/>
        <end position="249"/>
    </location>
</feature>
<dbReference type="EC" id="2.3.2.27" evidence="3"/>
<keyword evidence="6 10" id="KW-0863">Zinc-finger</keyword>
<evidence type="ECO:0000256" key="12">
    <source>
        <dbReference type="SAM" id="Phobius"/>
    </source>
</evidence>
<feature type="region of interest" description="Disordered" evidence="11">
    <location>
        <begin position="183"/>
        <end position="209"/>
    </location>
</feature>
<dbReference type="GO" id="GO:0008270">
    <property type="term" value="F:zinc ion binding"/>
    <property type="evidence" value="ECO:0007669"/>
    <property type="project" value="UniProtKB-KW"/>
</dbReference>
<dbReference type="EMBL" id="JAEHOC010000017">
    <property type="protein sequence ID" value="KAG2434233.1"/>
    <property type="molecule type" value="Genomic_DNA"/>
</dbReference>
<name>A0A835W1X1_CHLIN</name>
<feature type="region of interest" description="Disordered" evidence="11">
    <location>
        <begin position="227"/>
        <end position="277"/>
    </location>
</feature>
<dbReference type="GO" id="GO:0061630">
    <property type="term" value="F:ubiquitin protein ligase activity"/>
    <property type="evidence" value="ECO:0007669"/>
    <property type="project" value="UniProtKB-EC"/>
</dbReference>
<dbReference type="PANTHER" id="PTHR47168:SF1">
    <property type="entry name" value="OS02G0798600 PROTEIN"/>
    <property type="match status" value="1"/>
</dbReference>
<comment type="caution">
    <text evidence="14">The sequence shown here is derived from an EMBL/GenBank/DDBJ whole genome shotgun (WGS) entry which is preliminary data.</text>
</comment>
<keyword evidence="15" id="KW-1185">Reference proteome</keyword>
<dbReference type="PROSITE" id="PS50089">
    <property type="entry name" value="ZF_RING_2"/>
    <property type="match status" value="1"/>
</dbReference>
<feature type="domain" description="RING-type" evidence="13">
    <location>
        <begin position="367"/>
        <end position="408"/>
    </location>
</feature>
<dbReference type="GO" id="GO:0016020">
    <property type="term" value="C:membrane"/>
    <property type="evidence" value="ECO:0007669"/>
    <property type="project" value="UniProtKB-SubCell"/>
</dbReference>
<feature type="region of interest" description="Disordered" evidence="11">
    <location>
        <begin position="484"/>
        <end position="530"/>
    </location>
</feature>
<evidence type="ECO:0000256" key="7">
    <source>
        <dbReference type="ARBA" id="ARBA00022833"/>
    </source>
</evidence>
<evidence type="ECO:0000256" key="5">
    <source>
        <dbReference type="ARBA" id="ARBA00022723"/>
    </source>
</evidence>
<dbReference type="SUPFAM" id="SSF57850">
    <property type="entry name" value="RING/U-box"/>
    <property type="match status" value="1"/>
</dbReference>
<feature type="compositionally biased region" description="Pro residues" evidence="11">
    <location>
        <begin position="617"/>
        <end position="626"/>
    </location>
</feature>
<proteinExistence type="predicted"/>
<feature type="compositionally biased region" description="Gly residues" evidence="11">
    <location>
        <begin position="424"/>
        <end position="439"/>
    </location>
</feature>
<dbReference type="PANTHER" id="PTHR47168">
    <property type="entry name" value="RING ZINC FINGER DOMAIN SUPERFAMILY PROTEIN-RELATED"/>
    <property type="match status" value="1"/>
</dbReference>
<feature type="region of interest" description="Disordered" evidence="11">
    <location>
        <begin position="607"/>
        <end position="626"/>
    </location>
</feature>
<keyword evidence="9 12" id="KW-0472">Membrane</keyword>
<dbReference type="InterPro" id="IPR013083">
    <property type="entry name" value="Znf_RING/FYVE/PHD"/>
</dbReference>
<comment type="subcellular location">
    <subcellularLocation>
        <location evidence="2">Membrane</location>
        <topology evidence="2">Single-pass membrane protein</topology>
    </subcellularLocation>
</comment>
<dbReference type="Proteomes" id="UP000650467">
    <property type="component" value="Unassembled WGS sequence"/>
</dbReference>
<feature type="region of interest" description="Disordered" evidence="11">
    <location>
        <begin position="418"/>
        <end position="439"/>
    </location>
</feature>
<evidence type="ECO:0000256" key="9">
    <source>
        <dbReference type="ARBA" id="ARBA00023136"/>
    </source>
</evidence>
<feature type="region of interest" description="Disordered" evidence="11">
    <location>
        <begin position="315"/>
        <end position="340"/>
    </location>
</feature>
<evidence type="ECO:0000256" key="6">
    <source>
        <dbReference type="ARBA" id="ARBA00022771"/>
    </source>
</evidence>
<feature type="compositionally biased region" description="Low complexity" evidence="11">
    <location>
        <begin position="607"/>
        <end position="616"/>
    </location>
</feature>
<dbReference type="Gene3D" id="3.50.30.30">
    <property type="match status" value="1"/>
</dbReference>
<keyword evidence="5" id="KW-0479">Metal-binding</keyword>
<evidence type="ECO:0000313" key="15">
    <source>
        <dbReference type="Proteomes" id="UP000650467"/>
    </source>
</evidence>